<feature type="domain" description="TonB-dependent receptor plug" evidence="9">
    <location>
        <begin position="52"/>
        <end position="160"/>
    </location>
</feature>
<evidence type="ECO:0000256" key="1">
    <source>
        <dbReference type="ARBA" id="ARBA00004571"/>
    </source>
</evidence>
<evidence type="ECO:0000256" key="2">
    <source>
        <dbReference type="ARBA" id="ARBA00022448"/>
    </source>
</evidence>
<dbReference type="AlphaFoldDB" id="A0A1N7LM28"/>
<feature type="chain" id="PRO_5012184865" evidence="8">
    <location>
        <begin position="19"/>
        <end position="1006"/>
    </location>
</feature>
<organism evidence="11 12">
    <name type="scientific">Chryseobacterium gambrini</name>
    <dbReference type="NCBI Taxonomy" id="373672"/>
    <lineage>
        <taxon>Bacteria</taxon>
        <taxon>Pseudomonadati</taxon>
        <taxon>Bacteroidota</taxon>
        <taxon>Flavobacteriia</taxon>
        <taxon>Flavobacteriales</taxon>
        <taxon>Weeksellaceae</taxon>
        <taxon>Chryseobacterium group</taxon>
        <taxon>Chryseobacterium</taxon>
    </lineage>
</organism>
<reference evidence="10" key="3">
    <citation type="submission" date="2023-12" db="EMBL/GenBank/DDBJ databases">
        <title>Complete genome sequences of six duckweed-associated bacterial strains for studying community assembly in synthetic plant microbiome.</title>
        <authorList>
            <person name="Ishizawa H."/>
            <person name="Tada M."/>
            <person name="Tashiro Y."/>
            <person name="Kuroda M."/>
            <person name="Inoue D."/>
            <person name="Dohra H."/>
            <person name="Futamata H."/>
            <person name="Ike M."/>
        </authorList>
    </citation>
    <scope>NUCLEOTIDE SEQUENCE</scope>
    <source>
        <strain evidence="10">DW100</strain>
    </source>
</reference>
<keyword evidence="8" id="KW-0732">Signal</keyword>
<dbReference type="InterPro" id="IPR036942">
    <property type="entry name" value="Beta-barrel_TonB_sf"/>
</dbReference>
<evidence type="ECO:0000313" key="12">
    <source>
        <dbReference type="Proteomes" id="UP000185781"/>
    </source>
</evidence>
<evidence type="ECO:0000313" key="11">
    <source>
        <dbReference type="EMBL" id="SIS74791.1"/>
    </source>
</evidence>
<dbReference type="EMBL" id="FTOV01000002">
    <property type="protein sequence ID" value="SIS74791.1"/>
    <property type="molecule type" value="Genomic_DNA"/>
</dbReference>
<dbReference type="EMBL" id="AP029022">
    <property type="protein sequence ID" value="BEV04450.1"/>
    <property type="molecule type" value="Genomic_DNA"/>
</dbReference>
<proteinExistence type="inferred from homology"/>
<keyword evidence="2 7" id="KW-0813">Transport</keyword>
<keyword evidence="6 7" id="KW-0998">Cell outer membrane</keyword>
<evidence type="ECO:0000256" key="6">
    <source>
        <dbReference type="ARBA" id="ARBA00023237"/>
    </source>
</evidence>
<reference evidence="10 13" key="2">
    <citation type="journal article" date="2020" name="Microbes Environ.">
        <title>Synthetic bacterial community of duckweed: a simple and stable system to study plant-microbe interactions.</title>
        <authorList>
            <person name="Ishizawa H."/>
            <person name="Tada M."/>
            <person name="Kuroda M."/>
            <person name="Inoue D."/>
            <person name="Futamata H."/>
            <person name="Ike M."/>
        </authorList>
    </citation>
    <scope>NUCLEOTIDE SEQUENCE [LARGE SCALE GENOMIC DNA]</scope>
    <source>
        <strain evidence="10 13">DW100</strain>
    </source>
</reference>
<dbReference type="PROSITE" id="PS52016">
    <property type="entry name" value="TONB_DEPENDENT_REC_3"/>
    <property type="match status" value="1"/>
</dbReference>
<dbReference type="GO" id="GO:0009279">
    <property type="term" value="C:cell outer membrane"/>
    <property type="evidence" value="ECO:0007669"/>
    <property type="project" value="UniProtKB-SubCell"/>
</dbReference>
<keyword evidence="5 7" id="KW-0472">Membrane</keyword>
<name>A0A1N7LM28_9FLAO</name>
<dbReference type="Pfam" id="PF07715">
    <property type="entry name" value="Plug"/>
    <property type="match status" value="1"/>
</dbReference>
<protein>
    <submittedName>
        <fullName evidence="10">SusC/RagA family TonB-linked outer membrane protein</fullName>
    </submittedName>
    <submittedName>
        <fullName evidence="11">TonB-linked outer membrane protein, SusC/RagA family</fullName>
    </submittedName>
</protein>
<gene>
    <name evidence="10" type="ORF">CRDW_18240</name>
    <name evidence="11" type="ORF">SAMN05421785_102334</name>
</gene>
<dbReference type="InterPro" id="IPR012910">
    <property type="entry name" value="Plug_dom"/>
</dbReference>
<dbReference type="STRING" id="373672.SAMN05421785_102334"/>
<dbReference type="OrthoDB" id="9768177at2"/>
<evidence type="ECO:0000256" key="3">
    <source>
        <dbReference type="ARBA" id="ARBA00022452"/>
    </source>
</evidence>
<dbReference type="NCBIfam" id="TIGR04056">
    <property type="entry name" value="OMP_RagA_SusC"/>
    <property type="match status" value="1"/>
</dbReference>
<dbReference type="InterPro" id="IPR039426">
    <property type="entry name" value="TonB-dep_rcpt-like"/>
</dbReference>
<evidence type="ECO:0000256" key="7">
    <source>
        <dbReference type="PROSITE-ProRule" id="PRU01360"/>
    </source>
</evidence>
<dbReference type="InterPro" id="IPR023996">
    <property type="entry name" value="TonB-dep_OMP_SusC/RagA"/>
</dbReference>
<dbReference type="Proteomes" id="UP001380186">
    <property type="component" value="Chromosome"/>
</dbReference>
<reference evidence="11 12" key="1">
    <citation type="submission" date="2017-01" db="EMBL/GenBank/DDBJ databases">
        <authorList>
            <person name="Mah S.A."/>
            <person name="Swanson W.J."/>
            <person name="Moy G.W."/>
            <person name="Vacquier V.D."/>
        </authorList>
    </citation>
    <scope>NUCLEOTIDE SEQUENCE [LARGE SCALE GENOMIC DNA]</scope>
    <source>
        <strain evidence="11 12">DSM 18014</strain>
    </source>
</reference>
<evidence type="ECO:0000313" key="13">
    <source>
        <dbReference type="Proteomes" id="UP001380186"/>
    </source>
</evidence>
<dbReference type="Gene3D" id="2.170.130.10">
    <property type="entry name" value="TonB-dependent receptor, plug domain"/>
    <property type="match status" value="1"/>
</dbReference>
<dbReference type="SUPFAM" id="SSF56935">
    <property type="entry name" value="Porins"/>
    <property type="match status" value="1"/>
</dbReference>
<keyword evidence="4 7" id="KW-0812">Transmembrane</keyword>
<keyword evidence="3 7" id="KW-1134">Transmembrane beta strand</keyword>
<dbReference type="Gene3D" id="2.40.170.20">
    <property type="entry name" value="TonB-dependent receptor, beta-barrel domain"/>
    <property type="match status" value="1"/>
</dbReference>
<comment type="subcellular location">
    <subcellularLocation>
        <location evidence="1 7">Cell outer membrane</location>
        <topology evidence="1 7">Multi-pass membrane protein</topology>
    </subcellularLocation>
</comment>
<evidence type="ECO:0000256" key="4">
    <source>
        <dbReference type="ARBA" id="ARBA00022692"/>
    </source>
</evidence>
<sequence>MKKLTASVLLVVLSSSFAVVNAQKKGNDTIPRTTDIEEVVFVQPVTGRLKVKDEVTTAQQIISNQQLKAANNPNAISAIAGKASGVRINQTNSSVNSSQSIVIRTPTTITGSQEALVVIDNVISSANILAQLPPDLIESVNIIKGAGGAAIYGSQGINGVVVVTTKRGTASGGLRINYNSSVDFETVAFLPKRQRSYGQGWFGKKVNVENGAWGPAFNDPAYAGTMQPYGVPLYDFDGDGFITVNPNDNAPTGDEGASIMSTFAPYGKDNVKDFFQTGTIFQNTLSVSTGNSNGYFGLTLGSLEKEFIVADDKLSRYSVLMKGGTKINKWSFDGQINYIRTKTSQADATIYHDLLQSASDIPIEKFKDYSDNAYGWNIYYTSPYFRQKHIRSNSIQNYFNLIGAAAYKFDDHINLSYRGNMSFNNAESSNYNDGYVVAPIYDGIFPNVQSSYFQSNVNQQNYYGDLTLNLNYDIATDLNLDVTVGHNYQDRRTTNSQAGGTGLLIPGLYTIPNLSNPAQPSTLNNRKFHTNVHAFLGNIDLSYKKYLFFNAAGRYEMNSSLKQLSVSNDFSYFFPSASLSFIPTKAFDFGGKVLNYLKVNAALERTGGISAIGNYQLYPVAIVGGGYPYAGSGYISYQPQTTVTDRSLNPEFTTRAEVGLSFGLFNDRITFDGAVYKSKTDDLITLQTTSSATGLTGQWRNVGDMEGRGIEMNINFVPIKNKNIRWDIGANFTSGYSKVTKLADGAKEIALLSSSSVGIFAVEGEKFGVIKGTTYVRDDQGRIVVNAATGLPQVNSQLSVLGRNTPKYILGLTTSLKVKGFTLSATADYRTGHVFYSGTKNSMAFSGQLEESANFDRTKPYVIPNSVYLQNGAYVANTSVPIFATTYNNPNSANYNPTLALSEHYGGATYNSVGENFVMDATAFKVREIAISYTFDKKILGNSKINELTIGFQARNPFIKFAKENRNYDDPETGFDGNGAYAGFIGNAATQYPNLRTYGGNISITF</sequence>
<dbReference type="Proteomes" id="UP000185781">
    <property type="component" value="Unassembled WGS sequence"/>
</dbReference>
<evidence type="ECO:0000256" key="8">
    <source>
        <dbReference type="SAM" id="SignalP"/>
    </source>
</evidence>
<keyword evidence="13" id="KW-1185">Reference proteome</keyword>
<evidence type="ECO:0000313" key="10">
    <source>
        <dbReference type="EMBL" id="BEV04450.1"/>
    </source>
</evidence>
<evidence type="ECO:0000256" key="5">
    <source>
        <dbReference type="ARBA" id="ARBA00023136"/>
    </source>
</evidence>
<dbReference type="RefSeq" id="WP_076390798.1">
    <property type="nucleotide sequence ID" value="NZ_AP029022.1"/>
</dbReference>
<evidence type="ECO:0000259" key="9">
    <source>
        <dbReference type="Pfam" id="PF07715"/>
    </source>
</evidence>
<feature type="signal peptide" evidence="8">
    <location>
        <begin position="1"/>
        <end position="18"/>
    </location>
</feature>
<dbReference type="InterPro" id="IPR037066">
    <property type="entry name" value="Plug_dom_sf"/>
</dbReference>
<comment type="similarity">
    <text evidence="7">Belongs to the TonB-dependent receptor family.</text>
</comment>
<accession>A0A1N7LM28</accession>